<accession>A0A1T4MV14</accession>
<dbReference type="PANTHER" id="PTHR35175:SF2">
    <property type="entry name" value="DUF1289 DOMAIN-CONTAINING PROTEIN"/>
    <property type="match status" value="1"/>
</dbReference>
<organism evidence="1 2">
    <name type="scientific">Lysobacter spongiicola DSM 21749</name>
    <dbReference type="NCBI Taxonomy" id="1122188"/>
    <lineage>
        <taxon>Bacteria</taxon>
        <taxon>Pseudomonadati</taxon>
        <taxon>Pseudomonadota</taxon>
        <taxon>Gammaproteobacteria</taxon>
        <taxon>Lysobacterales</taxon>
        <taxon>Lysobacteraceae</taxon>
        <taxon>Novilysobacter</taxon>
    </lineage>
</organism>
<protein>
    <recommendedName>
        <fullName evidence="3">DUF1289 domain-containing protein</fullName>
    </recommendedName>
</protein>
<dbReference type="STRING" id="1122188.SAMN02745674_00607"/>
<evidence type="ECO:0000313" key="1">
    <source>
        <dbReference type="EMBL" id="SJZ70889.1"/>
    </source>
</evidence>
<evidence type="ECO:0008006" key="3">
    <source>
        <dbReference type="Google" id="ProtNLM"/>
    </source>
</evidence>
<keyword evidence="2" id="KW-1185">Reference proteome</keyword>
<sequence>MMSSQPQRAVLTPCTGVCSLDLQGFCEGCQRTGTEIAGWLQMSDQERLRMMEEVLPAREAGQG</sequence>
<dbReference type="AlphaFoldDB" id="A0A1T4MV14"/>
<dbReference type="EMBL" id="FUXP01000001">
    <property type="protein sequence ID" value="SJZ70889.1"/>
    <property type="molecule type" value="Genomic_DNA"/>
</dbReference>
<proteinExistence type="predicted"/>
<dbReference type="InterPro" id="IPR010710">
    <property type="entry name" value="DUF1289"/>
</dbReference>
<reference evidence="1 2" key="1">
    <citation type="submission" date="2017-02" db="EMBL/GenBank/DDBJ databases">
        <authorList>
            <person name="Peterson S.W."/>
        </authorList>
    </citation>
    <scope>NUCLEOTIDE SEQUENCE [LARGE SCALE GENOMIC DNA]</scope>
    <source>
        <strain evidence="1 2">DSM 21749</strain>
    </source>
</reference>
<gene>
    <name evidence="1" type="ORF">SAMN02745674_00607</name>
</gene>
<dbReference type="PANTHER" id="PTHR35175">
    <property type="entry name" value="DUF1289 DOMAIN-CONTAINING PROTEIN"/>
    <property type="match status" value="1"/>
</dbReference>
<name>A0A1T4MV14_9GAMM</name>
<evidence type="ECO:0000313" key="2">
    <source>
        <dbReference type="Proteomes" id="UP000190061"/>
    </source>
</evidence>
<dbReference type="Pfam" id="PF06945">
    <property type="entry name" value="DUF1289"/>
    <property type="match status" value="1"/>
</dbReference>
<dbReference type="Proteomes" id="UP000190061">
    <property type="component" value="Unassembled WGS sequence"/>
</dbReference>